<dbReference type="Gene3D" id="3.50.80.20">
    <property type="entry name" value="D-Ala-D-Ala carboxypeptidase C, peptidase S13"/>
    <property type="match status" value="1"/>
</dbReference>
<evidence type="ECO:0000256" key="1">
    <source>
        <dbReference type="ARBA" id="ARBA00006096"/>
    </source>
</evidence>
<organism evidence="3 4">
    <name type="scientific">Glycomyces endophyticus</name>
    <dbReference type="NCBI Taxonomy" id="480996"/>
    <lineage>
        <taxon>Bacteria</taxon>
        <taxon>Bacillati</taxon>
        <taxon>Actinomycetota</taxon>
        <taxon>Actinomycetes</taxon>
        <taxon>Glycomycetales</taxon>
        <taxon>Glycomycetaceae</taxon>
        <taxon>Glycomyces</taxon>
    </lineage>
</organism>
<evidence type="ECO:0000313" key="4">
    <source>
        <dbReference type="Proteomes" id="UP001499851"/>
    </source>
</evidence>
<dbReference type="GO" id="GO:0004180">
    <property type="term" value="F:carboxypeptidase activity"/>
    <property type="evidence" value="ECO:0007669"/>
    <property type="project" value="UniProtKB-KW"/>
</dbReference>
<dbReference type="PRINTS" id="PR00922">
    <property type="entry name" value="DADACBPTASE3"/>
</dbReference>
<protein>
    <submittedName>
        <fullName evidence="3">D-alanyl-D-alanine carboxypeptidase/D-alanyl-D-alanine-endopeptidase</fullName>
    </submittedName>
</protein>
<keyword evidence="3" id="KW-0645">Protease</keyword>
<comment type="similarity">
    <text evidence="1">Belongs to the peptidase S13 family.</text>
</comment>
<gene>
    <name evidence="3" type="primary">dacB_1</name>
    <name evidence="3" type="ORF">GCM10009830_22980</name>
</gene>
<dbReference type="Pfam" id="PF02113">
    <property type="entry name" value="Peptidase_S13"/>
    <property type="match status" value="1"/>
</dbReference>
<dbReference type="PANTHER" id="PTHR30023:SF0">
    <property type="entry name" value="PENICILLIN-SENSITIVE CARBOXYPEPTIDASE A"/>
    <property type="match status" value="1"/>
</dbReference>
<dbReference type="Proteomes" id="UP001499851">
    <property type="component" value="Unassembled WGS sequence"/>
</dbReference>
<dbReference type="Gene3D" id="3.40.710.10">
    <property type="entry name" value="DD-peptidase/beta-lactamase superfamily"/>
    <property type="match status" value="2"/>
</dbReference>
<sequence>MVIAATTVAQAQPTGNEALAAAIDAILQDPKVTDSQASIVVKDAATGEVVYDHHANQRAIPASTNKLSTVAGALEVLGEDYTFTTDVLGDRPVDGVVDGDLYLRGTGDPSLLQADFAALAADLADLGVSTVAGDLVADDTAFDAVRHGDEWAWGDLQYTSASEISALTIGSGTDHFPGTVRVFVKPGTASGAPAVVTTVPATDYVTVVNTATTGTATNVVVNRDEHANTIRVSGTVAAGTSGTFATRSVIDPTGLVADVFADALAAEGITLDGDVRLHEEAPQGGEVLAWHDSEPLADLTVDLMKPSNNLYAEAFFKAVGLAQTGLGTFASGKAGVYGAIDDYGVNTGPIRQVDGSGMSRWDQLTPDMLTDLLIGAQDASWFDTFQGSLPVACVDGTLASRMCGTEAAGNVRAKTGSMTSVSALAGYATDADGRELVFAIMFNDFLTSNIKGLEDQIAVAIASHGADATESEIAAFAAEAEEIAEPAAELPADWECSWYEPSTC</sequence>
<evidence type="ECO:0000256" key="2">
    <source>
        <dbReference type="ARBA" id="ARBA00022801"/>
    </source>
</evidence>
<accession>A0ABN2GRT1</accession>
<name>A0ABN2GRT1_9ACTN</name>
<proteinExistence type="inferred from homology"/>
<comment type="caution">
    <text evidence="3">The sequence shown here is derived from an EMBL/GenBank/DDBJ whole genome shotgun (WGS) entry which is preliminary data.</text>
</comment>
<evidence type="ECO:0000313" key="3">
    <source>
        <dbReference type="EMBL" id="GAA1675756.1"/>
    </source>
</evidence>
<keyword evidence="2" id="KW-0378">Hydrolase</keyword>
<reference evidence="3 4" key="1">
    <citation type="journal article" date="2019" name="Int. J. Syst. Evol. Microbiol.">
        <title>The Global Catalogue of Microorganisms (GCM) 10K type strain sequencing project: providing services to taxonomists for standard genome sequencing and annotation.</title>
        <authorList>
            <consortium name="The Broad Institute Genomics Platform"/>
            <consortium name="The Broad Institute Genome Sequencing Center for Infectious Disease"/>
            <person name="Wu L."/>
            <person name="Ma J."/>
        </authorList>
    </citation>
    <scope>NUCLEOTIDE SEQUENCE [LARGE SCALE GENOMIC DNA]</scope>
    <source>
        <strain evidence="3 4">JCM 16001</strain>
    </source>
</reference>
<dbReference type="SUPFAM" id="SSF56601">
    <property type="entry name" value="beta-lactamase/transpeptidase-like"/>
    <property type="match status" value="1"/>
</dbReference>
<dbReference type="InterPro" id="IPR012338">
    <property type="entry name" value="Beta-lactam/transpept-like"/>
</dbReference>
<keyword evidence="3" id="KW-0121">Carboxypeptidase</keyword>
<dbReference type="PANTHER" id="PTHR30023">
    <property type="entry name" value="D-ALANYL-D-ALANINE CARBOXYPEPTIDASE"/>
    <property type="match status" value="1"/>
</dbReference>
<dbReference type="EMBL" id="BAAAQF010000007">
    <property type="protein sequence ID" value="GAA1675756.1"/>
    <property type="molecule type" value="Genomic_DNA"/>
</dbReference>
<dbReference type="NCBIfam" id="TIGR00666">
    <property type="entry name" value="PBP4"/>
    <property type="match status" value="1"/>
</dbReference>
<keyword evidence="4" id="KW-1185">Reference proteome</keyword>
<dbReference type="InterPro" id="IPR000667">
    <property type="entry name" value="Peptidase_S13"/>
</dbReference>